<dbReference type="CDD" id="cd02440">
    <property type="entry name" value="AdoMet_MTases"/>
    <property type="match status" value="1"/>
</dbReference>
<name>A0A179DDA1_9SPHI</name>
<dbReference type="InterPro" id="IPR029063">
    <property type="entry name" value="SAM-dependent_MTases_sf"/>
</dbReference>
<dbReference type="Gene3D" id="3.40.50.150">
    <property type="entry name" value="Vaccinia Virus protein VP39"/>
    <property type="match status" value="1"/>
</dbReference>
<gene>
    <name evidence="1" type="ORF">A5893_13520</name>
</gene>
<dbReference type="GO" id="GO:0032259">
    <property type="term" value="P:methylation"/>
    <property type="evidence" value="ECO:0007669"/>
    <property type="project" value="UniProtKB-KW"/>
</dbReference>
<dbReference type="EMBL" id="LWHJ01000030">
    <property type="protein sequence ID" value="OAQ38443.1"/>
    <property type="molecule type" value="Genomic_DNA"/>
</dbReference>
<dbReference type="GO" id="GO:0008168">
    <property type="term" value="F:methyltransferase activity"/>
    <property type="evidence" value="ECO:0007669"/>
    <property type="project" value="UniProtKB-KW"/>
</dbReference>
<comment type="caution">
    <text evidence="1">The sequence shown here is derived from an EMBL/GenBank/DDBJ whole genome shotgun (WGS) entry which is preliminary data.</text>
</comment>
<keyword evidence="1" id="KW-0808">Transferase</keyword>
<dbReference type="STRING" id="1826909.A5893_13520"/>
<keyword evidence="2" id="KW-1185">Reference proteome</keyword>
<dbReference type="AlphaFoldDB" id="A0A179DDA1"/>
<evidence type="ECO:0000313" key="2">
    <source>
        <dbReference type="Proteomes" id="UP000078459"/>
    </source>
</evidence>
<organism evidence="1 2">
    <name type="scientific">Pedobacter psychrophilus</name>
    <dbReference type="NCBI Taxonomy" id="1826909"/>
    <lineage>
        <taxon>Bacteria</taxon>
        <taxon>Pseudomonadati</taxon>
        <taxon>Bacteroidota</taxon>
        <taxon>Sphingobacteriia</taxon>
        <taxon>Sphingobacteriales</taxon>
        <taxon>Sphingobacteriaceae</taxon>
        <taxon>Pedobacter</taxon>
    </lineage>
</organism>
<proteinExistence type="predicted"/>
<dbReference type="OrthoDB" id="2370471at2"/>
<protein>
    <submittedName>
        <fullName evidence="1">Methyltransferase type 12</fullName>
    </submittedName>
</protein>
<keyword evidence="1" id="KW-0489">Methyltransferase</keyword>
<dbReference type="Proteomes" id="UP000078459">
    <property type="component" value="Unassembled WGS sequence"/>
</dbReference>
<dbReference type="Pfam" id="PF13489">
    <property type="entry name" value="Methyltransf_23"/>
    <property type="match status" value="1"/>
</dbReference>
<dbReference type="RefSeq" id="WP_068823214.1">
    <property type="nucleotide sequence ID" value="NZ_LWHJ01000030.1"/>
</dbReference>
<reference evidence="1 2" key="2">
    <citation type="submission" date="2016-06" db="EMBL/GenBank/DDBJ databases">
        <title>Pedobacter psychrophilus sp. nov., isolated from Antarctic fragmentary rock.</title>
        <authorList>
            <person name="Svec P."/>
        </authorList>
    </citation>
    <scope>NUCLEOTIDE SEQUENCE [LARGE SCALE GENOMIC DNA]</scope>
    <source>
        <strain evidence="1 2">CCM 8644</strain>
    </source>
</reference>
<sequence>MNNNLTDHTFWKNFWESKKGLIFKVKPDYTFSAILSKLIKDRGVKTAIELGGFPGYYSTFLKKYFDLKVTLFDYFIHQKIIDELLAFNELKSSDINIIEADLFTYQPIEKYDLVSSFGLIEHFENTKEIIEKHLMFLNEGGTLFITLPNFKGVNGWVQNNFDKYNYDKHNIGCMDLSFLSSVAQDLGLKEVKTYYTGGFSTWLENKESKSTIDKAIVKTIWFGGKIVSKVLRQESKLLSPYIVLEARK</sequence>
<dbReference type="SUPFAM" id="SSF53335">
    <property type="entry name" value="S-adenosyl-L-methionine-dependent methyltransferases"/>
    <property type="match status" value="1"/>
</dbReference>
<accession>A0A179DDA1</accession>
<evidence type="ECO:0000313" key="1">
    <source>
        <dbReference type="EMBL" id="OAQ38443.1"/>
    </source>
</evidence>
<reference evidence="1 2" key="1">
    <citation type="submission" date="2016-04" db="EMBL/GenBank/DDBJ databases">
        <authorList>
            <person name="Evans L.H."/>
            <person name="Alamgir A."/>
            <person name="Owens N."/>
            <person name="Weber N.D."/>
            <person name="Virtaneva K."/>
            <person name="Barbian K."/>
            <person name="Babar A."/>
            <person name="Rosenke K."/>
        </authorList>
    </citation>
    <scope>NUCLEOTIDE SEQUENCE [LARGE SCALE GENOMIC DNA]</scope>
    <source>
        <strain evidence="1 2">CCM 8644</strain>
    </source>
</reference>